<feature type="transmembrane region" description="Helical" evidence="2">
    <location>
        <begin position="57"/>
        <end position="77"/>
    </location>
</feature>
<dbReference type="InterPro" id="IPR029787">
    <property type="entry name" value="Nucleotide_cyclase"/>
</dbReference>
<keyword evidence="2" id="KW-0812">Transmembrane</keyword>
<dbReference type="SUPFAM" id="SSF55073">
    <property type="entry name" value="Nucleotide cyclase"/>
    <property type="match status" value="1"/>
</dbReference>
<evidence type="ECO:0000313" key="5">
    <source>
        <dbReference type="EMBL" id="HFB53925.1"/>
    </source>
</evidence>
<evidence type="ECO:0000256" key="2">
    <source>
        <dbReference type="SAM" id="Phobius"/>
    </source>
</evidence>
<dbReference type="NCBIfam" id="TIGR00254">
    <property type="entry name" value="GGDEF"/>
    <property type="match status" value="1"/>
</dbReference>
<organism evidence="5">
    <name type="scientific">Sulfurimonas autotrophica</name>
    <dbReference type="NCBI Taxonomy" id="202747"/>
    <lineage>
        <taxon>Bacteria</taxon>
        <taxon>Pseudomonadati</taxon>
        <taxon>Campylobacterota</taxon>
        <taxon>Epsilonproteobacteria</taxon>
        <taxon>Campylobacterales</taxon>
        <taxon>Sulfurimonadaceae</taxon>
        <taxon>Sulfurimonas</taxon>
    </lineage>
</organism>
<gene>
    <name evidence="5" type="ORF">ENJ67_04265</name>
</gene>
<dbReference type="CDD" id="cd01949">
    <property type="entry name" value="GGDEF"/>
    <property type="match status" value="1"/>
</dbReference>
<reference evidence="5" key="1">
    <citation type="journal article" date="2020" name="mSystems">
        <title>Genome- and Community-Level Interaction Insights into Carbon Utilization and Element Cycling Functions of Hydrothermarchaeota in Hydrothermal Sediment.</title>
        <authorList>
            <person name="Zhou Z."/>
            <person name="Liu Y."/>
            <person name="Xu W."/>
            <person name="Pan J."/>
            <person name="Luo Z.H."/>
            <person name="Li M."/>
        </authorList>
    </citation>
    <scope>NUCLEOTIDE SEQUENCE [LARGE SCALE GENOMIC DNA]</scope>
    <source>
        <strain evidence="5">HyVt-507</strain>
    </source>
</reference>
<dbReference type="InterPro" id="IPR000160">
    <property type="entry name" value="GGDEF_dom"/>
</dbReference>
<dbReference type="Proteomes" id="UP000886390">
    <property type="component" value="Unassembled WGS sequence"/>
</dbReference>
<dbReference type="InterPro" id="IPR050706">
    <property type="entry name" value="Cyclic-di-GMP_PDE-like"/>
</dbReference>
<dbReference type="PROSITE" id="PS50887">
    <property type="entry name" value="GGDEF"/>
    <property type="match status" value="1"/>
</dbReference>
<dbReference type="AlphaFoldDB" id="A0A7C3CAN8"/>
<dbReference type="PROSITE" id="PS50883">
    <property type="entry name" value="EAL"/>
    <property type="match status" value="1"/>
</dbReference>
<dbReference type="Pfam" id="PF00990">
    <property type="entry name" value="GGDEF"/>
    <property type="match status" value="1"/>
</dbReference>
<feature type="domain" description="EAL" evidence="3">
    <location>
        <begin position="291"/>
        <end position="534"/>
    </location>
</feature>
<evidence type="ECO:0000259" key="4">
    <source>
        <dbReference type="PROSITE" id="PS50887"/>
    </source>
</evidence>
<dbReference type="CDD" id="cd01948">
    <property type="entry name" value="EAL"/>
    <property type="match status" value="1"/>
</dbReference>
<feature type="coiled-coil region" evidence="1">
    <location>
        <begin position="84"/>
        <end position="122"/>
    </location>
</feature>
<keyword evidence="2" id="KW-0472">Membrane</keyword>
<sequence length="534" mass="61718">MTALQEHDEEDLHDAIIGFNSVIEKFSQDTEVLTDLANSLLYNQIIALEKNNKESSVILLFSFITAFILIIIAIFKFNQLHHNLRLQLNRAQEAESDLKRIQDKLLDYNENLEREIDAKTQELYKKIYTHPISHLPNRNKLLEDASSYEFTRMALLNIDRFQSFNDVYGEKTGNVALKLTADFLTQAISELPVRLYHIGGDEFVIVCIDKSNDDNQVFIDAINTILNDYKKHIFKYQGKTFQFMMSCGITFTGKNKMLAYADMALKDAKKKNLQLAIFHKDKSLEKKYKNDIECHKKLLSALKRGTIYSYFQPIVPIQDTSKPRKYESLVRMEDDDGKIIPPFNFINVAKANRIYYKITKAVLKNTLETIEHYHIPCSLNFSLTDIQNVKTMQYFFSILNDFTYNELLTIELLETEDFQDYKGVYEFCVKVRTYGVKIALDDFGAGYSNFSHILNLPVDFIKIDASLISNIDKNSSSRLMVETIVALAKRLNVQTVAEFVSSEEILQIVKEVGVDYAQGFHLGRPLRIEEYVKD</sequence>
<dbReference type="SUPFAM" id="SSF141868">
    <property type="entry name" value="EAL domain-like"/>
    <property type="match status" value="1"/>
</dbReference>
<comment type="caution">
    <text evidence="5">The sequence shown here is derived from an EMBL/GenBank/DDBJ whole genome shotgun (WGS) entry which is preliminary data.</text>
</comment>
<evidence type="ECO:0000256" key="1">
    <source>
        <dbReference type="SAM" id="Coils"/>
    </source>
</evidence>
<dbReference type="SMART" id="SM00052">
    <property type="entry name" value="EAL"/>
    <property type="match status" value="1"/>
</dbReference>
<keyword evidence="1" id="KW-0175">Coiled coil</keyword>
<feature type="domain" description="GGDEF" evidence="4">
    <location>
        <begin position="149"/>
        <end position="280"/>
    </location>
</feature>
<name>A0A7C3CAN8_9BACT</name>
<dbReference type="InterPro" id="IPR001633">
    <property type="entry name" value="EAL_dom"/>
</dbReference>
<accession>A0A7C3CAN8</accession>
<proteinExistence type="predicted"/>
<dbReference type="Gene3D" id="3.30.70.270">
    <property type="match status" value="1"/>
</dbReference>
<dbReference type="Pfam" id="PF00563">
    <property type="entry name" value="EAL"/>
    <property type="match status" value="1"/>
</dbReference>
<protein>
    <submittedName>
        <fullName evidence="5">Bifunctional diguanylate cyclase/phosphodiesterase</fullName>
    </submittedName>
</protein>
<dbReference type="Gene3D" id="3.20.20.450">
    <property type="entry name" value="EAL domain"/>
    <property type="match status" value="1"/>
</dbReference>
<dbReference type="EMBL" id="DRNH01000228">
    <property type="protein sequence ID" value="HFB53925.1"/>
    <property type="molecule type" value="Genomic_DNA"/>
</dbReference>
<dbReference type="GO" id="GO:0071111">
    <property type="term" value="F:cyclic-guanylate-specific phosphodiesterase activity"/>
    <property type="evidence" value="ECO:0007669"/>
    <property type="project" value="InterPro"/>
</dbReference>
<keyword evidence="2" id="KW-1133">Transmembrane helix</keyword>
<dbReference type="InterPro" id="IPR043128">
    <property type="entry name" value="Rev_trsase/Diguanyl_cyclase"/>
</dbReference>
<dbReference type="PANTHER" id="PTHR33121">
    <property type="entry name" value="CYCLIC DI-GMP PHOSPHODIESTERASE PDEF"/>
    <property type="match status" value="1"/>
</dbReference>
<evidence type="ECO:0000259" key="3">
    <source>
        <dbReference type="PROSITE" id="PS50883"/>
    </source>
</evidence>
<dbReference type="PANTHER" id="PTHR33121:SF79">
    <property type="entry name" value="CYCLIC DI-GMP PHOSPHODIESTERASE PDED-RELATED"/>
    <property type="match status" value="1"/>
</dbReference>
<dbReference type="InterPro" id="IPR035919">
    <property type="entry name" value="EAL_sf"/>
</dbReference>
<dbReference type="SMART" id="SM00267">
    <property type="entry name" value="GGDEF"/>
    <property type="match status" value="1"/>
</dbReference>